<dbReference type="Proteomes" id="UP001595699">
    <property type="component" value="Unassembled WGS sequence"/>
</dbReference>
<dbReference type="SUPFAM" id="SSF56112">
    <property type="entry name" value="Protein kinase-like (PK-like)"/>
    <property type="match status" value="1"/>
</dbReference>
<protein>
    <recommendedName>
        <fullName evidence="1">non-specific serine/threonine protein kinase</fullName>
        <ecNumber evidence="1">2.7.11.1</ecNumber>
    </recommendedName>
</protein>
<comment type="caution">
    <text evidence="7">The sequence shown here is derived from an EMBL/GenBank/DDBJ whole genome shotgun (WGS) entry which is preliminary data.</text>
</comment>
<reference evidence="8" key="1">
    <citation type="journal article" date="2019" name="Int. J. Syst. Evol. Microbiol.">
        <title>The Global Catalogue of Microorganisms (GCM) 10K type strain sequencing project: providing services to taxonomists for standard genome sequencing and annotation.</title>
        <authorList>
            <consortium name="The Broad Institute Genomics Platform"/>
            <consortium name="The Broad Institute Genome Sequencing Center for Infectious Disease"/>
            <person name="Wu L."/>
            <person name="Ma J."/>
        </authorList>
    </citation>
    <scope>NUCLEOTIDE SEQUENCE [LARGE SCALE GENOMIC DNA]</scope>
    <source>
        <strain evidence="8">CGMCC 4.7241</strain>
    </source>
</reference>
<evidence type="ECO:0000256" key="4">
    <source>
        <dbReference type="ARBA" id="ARBA00022777"/>
    </source>
</evidence>
<dbReference type="PROSITE" id="PS50011">
    <property type="entry name" value="PROTEIN_KINASE_DOM"/>
    <property type="match status" value="1"/>
</dbReference>
<keyword evidence="8" id="KW-1185">Reference proteome</keyword>
<dbReference type="PANTHER" id="PTHR43671">
    <property type="entry name" value="SERINE/THREONINE-PROTEIN KINASE NEK"/>
    <property type="match status" value="1"/>
</dbReference>
<sequence>MSGRVLPRGYEAVRLLSRNYDYDVRLVRSVARDCLCVAKSVRAFRLVDNAVVGRLVSEGALLSGLSHPHLVRAYETVSSPRPTVILEVLPGEVLSRLVQRRSHGLSVVDLARLGSQLCSALTYLHGRNVLHLDLKPSNLIVSGGLLKVLDLGLAQPPGPYAAGAGTPEYLAPEQALGSPVSAATDVWSLGGVLYRAATRRRPFPEAKEDDFPQLRRRVAPLGRRLPAPLRDLILACLTPLTSSRPTVSEAANVLRSYLP</sequence>
<keyword evidence="5" id="KW-0067">ATP-binding</keyword>
<dbReference type="EMBL" id="JBHRZH010000061">
    <property type="protein sequence ID" value="MFC3766847.1"/>
    <property type="molecule type" value="Genomic_DNA"/>
</dbReference>
<dbReference type="InterPro" id="IPR011009">
    <property type="entry name" value="Kinase-like_dom_sf"/>
</dbReference>
<dbReference type="RefSeq" id="WP_205116203.1">
    <property type="nucleotide sequence ID" value="NZ_JAFBCM010000001.1"/>
</dbReference>
<evidence type="ECO:0000256" key="5">
    <source>
        <dbReference type="ARBA" id="ARBA00022840"/>
    </source>
</evidence>
<evidence type="ECO:0000259" key="6">
    <source>
        <dbReference type="PROSITE" id="PS50011"/>
    </source>
</evidence>
<gene>
    <name evidence="7" type="ORF">ACFOUW_38885</name>
</gene>
<evidence type="ECO:0000313" key="7">
    <source>
        <dbReference type="EMBL" id="MFC3766847.1"/>
    </source>
</evidence>
<evidence type="ECO:0000256" key="2">
    <source>
        <dbReference type="ARBA" id="ARBA00022679"/>
    </source>
</evidence>
<dbReference type="GO" id="GO:0004674">
    <property type="term" value="F:protein serine/threonine kinase activity"/>
    <property type="evidence" value="ECO:0007669"/>
    <property type="project" value="UniProtKB-EC"/>
</dbReference>
<dbReference type="InterPro" id="IPR008271">
    <property type="entry name" value="Ser/Thr_kinase_AS"/>
</dbReference>
<keyword evidence="2 7" id="KW-0808">Transferase</keyword>
<dbReference type="Pfam" id="PF00069">
    <property type="entry name" value="Pkinase"/>
    <property type="match status" value="1"/>
</dbReference>
<keyword evidence="3" id="KW-0547">Nucleotide-binding</keyword>
<dbReference type="InterPro" id="IPR000719">
    <property type="entry name" value="Prot_kinase_dom"/>
</dbReference>
<dbReference type="CDD" id="cd14014">
    <property type="entry name" value="STKc_PknB_like"/>
    <property type="match status" value="1"/>
</dbReference>
<evidence type="ECO:0000313" key="8">
    <source>
        <dbReference type="Proteomes" id="UP001595699"/>
    </source>
</evidence>
<accession>A0ABV7YP77</accession>
<dbReference type="PROSITE" id="PS00108">
    <property type="entry name" value="PROTEIN_KINASE_ST"/>
    <property type="match status" value="1"/>
</dbReference>
<dbReference type="InterPro" id="IPR050660">
    <property type="entry name" value="NEK_Ser/Thr_kinase"/>
</dbReference>
<dbReference type="SMART" id="SM00220">
    <property type="entry name" value="S_TKc"/>
    <property type="match status" value="1"/>
</dbReference>
<keyword evidence="4 7" id="KW-0418">Kinase</keyword>
<proteinExistence type="predicted"/>
<dbReference type="PANTHER" id="PTHR43671:SF13">
    <property type="entry name" value="SERINE_THREONINE-PROTEIN KINASE NEK2"/>
    <property type="match status" value="1"/>
</dbReference>
<dbReference type="Gene3D" id="1.10.510.10">
    <property type="entry name" value="Transferase(Phosphotransferase) domain 1"/>
    <property type="match status" value="1"/>
</dbReference>
<feature type="domain" description="Protein kinase" evidence="6">
    <location>
        <begin position="10"/>
        <end position="258"/>
    </location>
</feature>
<name>A0ABV7YP77_9ACTN</name>
<evidence type="ECO:0000256" key="3">
    <source>
        <dbReference type="ARBA" id="ARBA00022741"/>
    </source>
</evidence>
<organism evidence="7 8">
    <name type="scientific">Tenggerimyces flavus</name>
    <dbReference type="NCBI Taxonomy" id="1708749"/>
    <lineage>
        <taxon>Bacteria</taxon>
        <taxon>Bacillati</taxon>
        <taxon>Actinomycetota</taxon>
        <taxon>Actinomycetes</taxon>
        <taxon>Propionibacteriales</taxon>
        <taxon>Nocardioidaceae</taxon>
        <taxon>Tenggerimyces</taxon>
    </lineage>
</organism>
<dbReference type="EC" id="2.7.11.1" evidence="1"/>
<evidence type="ECO:0000256" key="1">
    <source>
        <dbReference type="ARBA" id="ARBA00012513"/>
    </source>
</evidence>